<evidence type="ECO:0000313" key="2">
    <source>
        <dbReference type="EMBL" id="GDY59477.1"/>
    </source>
</evidence>
<dbReference type="Proteomes" id="UP000301309">
    <property type="component" value="Unassembled WGS sequence"/>
</dbReference>
<proteinExistence type="predicted"/>
<feature type="transmembrane region" description="Helical" evidence="1">
    <location>
        <begin position="41"/>
        <end position="59"/>
    </location>
</feature>
<evidence type="ECO:0000256" key="1">
    <source>
        <dbReference type="SAM" id="Phobius"/>
    </source>
</evidence>
<sequence>MIAATGLRWVLTVLFLVPALSAVRRAVTPERAGGGPGAAGRVAHLLHAMMAFAMVAMVWPWGMDLPARPQIILFTLGGAWFAGVALTRPAPLSAAQALSGALPHVVMMGAMAWMAAAMVSSSSMSGHGGSGGMADMPGMDMSGGSGAAAMTLTGTGPRLTAGLLAGLLLLLALRWLARGFDAARLDGTTGSRLPSAPAERDAFDLGCHGAMALGMAVTFALLL</sequence>
<organism evidence="2 3">
    <name type="scientific">Streptomyces violaceusniger</name>
    <dbReference type="NCBI Taxonomy" id="68280"/>
    <lineage>
        <taxon>Bacteria</taxon>
        <taxon>Bacillati</taxon>
        <taxon>Actinomycetota</taxon>
        <taxon>Actinomycetes</taxon>
        <taxon>Kitasatosporales</taxon>
        <taxon>Streptomycetaceae</taxon>
        <taxon>Streptomyces</taxon>
        <taxon>Streptomyces violaceusniger group</taxon>
    </lineage>
</organism>
<feature type="transmembrane region" description="Helical" evidence="1">
    <location>
        <begin position="101"/>
        <end position="119"/>
    </location>
</feature>
<accession>A0A4D4LMB4</accession>
<feature type="transmembrane region" description="Helical" evidence="1">
    <location>
        <begin position="71"/>
        <end position="89"/>
    </location>
</feature>
<evidence type="ECO:0000313" key="3">
    <source>
        <dbReference type="Proteomes" id="UP000301309"/>
    </source>
</evidence>
<gene>
    <name evidence="2" type="ORF">SVIO_101000</name>
</gene>
<dbReference type="RefSeq" id="WP_137981692.1">
    <property type="nucleotide sequence ID" value="NZ_BAAASO010000014.1"/>
</dbReference>
<name>A0A4D4LMB4_STRVO</name>
<protein>
    <submittedName>
        <fullName evidence="2">DUF5134 domain-containing protein</fullName>
    </submittedName>
</protein>
<keyword evidence="1" id="KW-0472">Membrane</keyword>
<reference evidence="2 3" key="1">
    <citation type="journal article" date="2020" name="Int. J. Syst. Evol. Microbiol.">
        <title>Reclassification of Streptomyces castelarensis and Streptomyces sporoclivatus as later heterotypic synonyms of Streptomyces antimycoticus.</title>
        <authorList>
            <person name="Komaki H."/>
            <person name="Tamura T."/>
        </authorList>
    </citation>
    <scope>NUCLEOTIDE SEQUENCE [LARGE SCALE GENOMIC DNA]</scope>
    <source>
        <strain evidence="2 3">NBRC 13459</strain>
    </source>
</reference>
<dbReference type="AlphaFoldDB" id="A0A4D4LMB4"/>
<keyword evidence="1" id="KW-1133">Transmembrane helix</keyword>
<feature type="transmembrane region" description="Helical" evidence="1">
    <location>
        <begin position="159"/>
        <end position="177"/>
    </location>
</feature>
<dbReference type="InterPro" id="IPR033458">
    <property type="entry name" value="DUF5134"/>
</dbReference>
<keyword evidence="3" id="KW-1185">Reference proteome</keyword>
<dbReference type="OrthoDB" id="4734452at2"/>
<comment type="caution">
    <text evidence="2">The sequence shown here is derived from an EMBL/GenBank/DDBJ whole genome shotgun (WGS) entry which is preliminary data.</text>
</comment>
<keyword evidence="1" id="KW-0812">Transmembrane</keyword>
<dbReference type="Pfam" id="PF17197">
    <property type="entry name" value="DUF5134"/>
    <property type="match status" value="1"/>
</dbReference>
<dbReference type="EMBL" id="BJHW01000002">
    <property type="protein sequence ID" value="GDY59477.1"/>
    <property type="molecule type" value="Genomic_DNA"/>
</dbReference>